<dbReference type="AlphaFoldDB" id="A0A835H2J0"/>
<accession>A0A835H2J0</accession>
<dbReference type="OrthoDB" id="1624952at2759"/>
<gene>
    <name evidence="1" type="ORF">IFM89_035334</name>
</gene>
<dbReference type="EMBL" id="JADFTS010000009">
    <property type="protein sequence ID" value="KAF9590457.1"/>
    <property type="molecule type" value="Genomic_DNA"/>
</dbReference>
<dbReference type="Proteomes" id="UP000631114">
    <property type="component" value="Unassembled WGS sequence"/>
</dbReference>
<dbReference type="PANTHER" id="PTHR47150">
    <property type="entry name" value="OS12G0169200 PROTEIN"/>
    <property type="match status" value="1"/>
</dbReference>
<keyword evidence="2" id="KW-1185">Reference proteome</keyword>
<proteinExistence type="predicted"/>
<protein>
    <submittedName>
        <fullName evidence="1">Uncharacterized protein</fullName>
    </submittedName>
</protein>
<organism evidence="1 2">
    <name type="scientific">Coptis chinensis</name>
    <dbReference type="NCBI Taxonomy" id="261450"/>
    <lineage>
        <taxon>Eukaryota</taxon>
        <taxon>Viridiplantae</taxon>
        <taxon>Streptophyta</taxon>
        <taxon>Embryophyta</taxon>
        <taxon>Tracheophyta</taxon>
        <taxon>Spermatophyta</taxon>
        <taxon>Magnoliopsida</taxon>
        <taxon>Ranunculales</taxon>
        <taxon>Ranunculaceae</taxon>
        <taxon>Coptidoideae</taxon>
        <taxon>Coptis</taxon>
    </lineage>
</organism>
<reference evidence="1 2" key="1">
    <citation type="submission" date="2020-10" db="EMBL/GenBank/DDBJ databases">
        <title>The Coptis chinensis genome and diversification of protoberbering-type alkaloids.</title>
        <authorList>
            <person name="Wang B."/>
            <person name="Shu S."/>
            <person name="Song C."/>
            <person name="Liu Y."/>
        </authorList>
    </citation>
    <scope>NUCLEOTIDE SEQUENCE [LARGE SCALE GENOMIC DNA]</scope>
    <source>
        <strain evidence="1">HL-2020</strain>
        <tissue evidence="1">Leaf</tissue>
    </source>
</reference>
<name>A0A835H2J0_9MAGN</name>
<sequence length="154" mass="17873">MTLYHGFSSLSLISSDSSSDDEFDEYQNILNQVAISVVPLLHHHIRTNACFMEMQNQKGKHGGSTFGRIYKRRARVSTAYQLEQDYFVENSTYLDANFRSCYRMSKKLFLHILADVEKRDQYFVQKNDAIGRPGLTSKIKRRGDVFDDDDEDDI</sequence>
<evidence type="ECO:0000313" key="1">
    <source>
        <dbReference type="EMBL" id="KAF9590457.1"/>
    </source>
</evidence>
<comment type="caution">
    <text evidence="1">The sequence shown here is derived from an EMBL/GenBank/DDBJ whole genome shotgun (WGS) entry which is preliminary data.</text>
</comment>
<evidence type="ECO:0000313" key="2">
    <source>
        <dbReference type="Proteomes" id="UP000631114"/>
    </source>
</evidence>
<dbReference type="PANTHER" id="PTHR47150:SF7">
    <property type="entry name" value="NUCLEASE"/>
    <property type="match status" value="1"/>
</dbReference>